<dbReference type="GO" id="GO:0016432">
    <property type="term" value="F:tRNA-uridine aminocarboxypropyltransferase activity"/>
    <property type="evidence" value="ECO:0007669"/>
    <property type="project" value="UniProtKB-EC"/>
</dbReference>
<feature type="region of interest" description="Disordered" evidence="7">
    <location>
        <begin position="98"/>
        <end position="124"/>
    </location>
</feature>
<protein>
    <recommendedName>
        <fullName evidence="1">tRNA-uridine aminocarboxypropyltransferase</fullName>
        <ecNumber evidence="1">2.5.1.25</ecNumber>
    </recommendedName>
</protein>
<evidence type="ECO:0000256" key="6">
    <source>
        <dbReference type="ARBA" id="ARBA00048718"/>
    </source>
</evidence>
<dbReference type="EC" id="2.5.1.25" evidence="1"/>
<organism evidence="9">
    <name type="scientific">Micromonas pusilla</name>
    <name type="common">Picoplanktonic green alga</name>
    <name type="synonym">Chromulina pusilla</name>
    <dbReference type="NCBI Taxonomy" id="38833"/>
    <lineage>
        <taxon>Eukaryota</taxon>
        <taxon>Viridiplantae</taxon>
        <taxon>Chlorophyta</taxon>
        <taxon>Mamiellophyceae</taxon>
        <taxon>Mamiellales</taxon>
        <taxon>Mamiellaceae</taxon>
        <taxon>Micromonas</taxon>
    </lineage>
</organism>
<keyword evidence="2" id="KW-0808">Transferase</keyword>
<feature type="compositionally biased region" description="Acidic residues" evidence="7">
    <location>
        <begin position="249"/>
        <end position="259"/>
    </location>
</feature>
<evidence type="ECO:0000256" key="7">
    <source>
        <dbReference type="SAM" id="MobiDB-lite"/>
    </source>
</evidence>
<accession>A0A7S0DBS5</accession>
<feature type="region of interest" description="Disordered" evidence="7">
    <location>
        <begin position="168"/>
        <end position="231"/>
    </location>
</feature>
<feature type="region of interest" description="Disordered" evidence="7">
    <location>
        <begin position="244"/>
        <end position="274"/>
    </location>
</feature>
<dbReference type="InterPro" id="IPR005636">
    <property type="entry name" value="DTW"/>
</dbReference>
<feature type="compositionally biased region" description="Basic and acidic residues" evidence="7">
    <location>
        <begin position="102"/>
        <end position="112"/>
    </location>
</feature>
<evidence type="ECO:0000256" key="4">
    <source>
        <dbReference type="ARBA" id="ARBA00022694"/>
    </source>
</evidence>
<gene>
    <name evidence="9" type="ORF">MSP1401_LOCUS10475</name>
</gene>
<comment type="catalytic activity">
    <reaction evidence="6">
        <text>a uridine in tRNA + S-adenosyl-L-methionine = a 3-[(3S)-3-amino-3-carboxypropyl]uridine in tRNA + S-methyl-5'-thioadenosine + H(+)</text>
        <dbReference type="Rhea" id="RHEA:62432"/>
        <dbReference type="Rhea" id="RHEA-COMP:13339"/>
        <dbReference type="Rhea" id="RHEA-COMP:16092"/>
        <dbReference type="ChEBI" id="CHEBI:15378"/>
        <dbReference type="ChEBI" id="CHEBI:17509"/>
        <dbReference type="ChEBI" id="CHEBI:59789"/>
        <dbReference type="ChEBI" id="CHEBI:65315"/>
        <dbReference type="ChEBI" id="CHEBI:82930"/>
        <dbReference type="EC" id="2.5.1.25"/>
    </reaction>
</comment>
<feature type="compositionally biased region" description="Basic and acidic residues" evidence="7">
    <location>
        <begin position="304"/>
        <end position="316"/>
    </location>
</feature>
<name>A0A7S0DBS5_MICPS</name>
<proteinExistence type="inferred from homology"/>
<evidence type="ECO:0000256" key="5">
    <source>
        <dbReference type="ARBA" id="ARBA00034489"/>
    </source>
</evidence>
<evidence type="ECO:0000259" key="8">
    <source>
        <dbReference type="SMART" id="SM01144"/>
    </source>
</evidence>
<dbReference type="GO" id="GO:0008033">
    <property type="term" value="P:tRNA processing"/>
    <property type="evidence" value="ECO:0007669"/>
    <property type="project" value="UniProtKB-KW"/>
</dbReference>
<evidence type="ECO:0000256" key="3">
    <source>
        <dbReference type="ARBA" id="ARBA00022691"/>
    </source>
</evidence>
<feature type="compositionally biased region" description="Basic and acidic residues" evidence="7">
    <location>
        <begin position="261"/>
        <end position="270"/>
    </location>
</feature>
<dbReference type="Pfam" id="PF03942">
    <property type="entry name" value="DTW"/>
    <property type="match status" value="1"/>
</dbReference>
<evidence type="ECO:0000313" key="9">
    <source>
        <dbReference type="EMBL" id="CAD8448192.1"/>
    </source>
</evidence>
<comment type="similarity">
    <text evidence="5">Belongs to the TDD superfamily. DTWD2 family.</text>
</comment>
<dbReference type="AlphaFoldDB" id="A0A7S0DBS5"/>
<keyword evidence="3" id="KW-0949">S-adenosyl-L-methionine</keyword>
<dbReference type="PANTHER" id="PTHR21392">
    <property type="entry name" value="TRNA-URIDINE AMINOCARBOXYPROPYLTRANSFERASE 2"/>
    <property type="match status" value="1"/>
</dbReference>
<dbReference type="PANTHER" id="PTHR21392:SF0">
    <property type="entry name" value="TRNA-URIDINE AMINOCARBOXYPROPYLTRANSFERASE 2"/>
    <property type="match status" value="1"/>
</dbReference>
<reference evidence="9" key="1">
    <citation type="submission" date="2021-01" db="EMBL/GenBank/DDBJ databases">
        <authorList>
            <person name="Corre E."/>
            <person name="Pelletier E."/>
            <person name="Niang G."/>
            <person name="Scheremetjew M."/>
            <person name="Finn R."/>
            <person name="Kale V."/>
            <person name="Holt S."/>
            <person name="Cochrane G."/>
            <person name="Meng A."/>
            <person name="Brown T."/>
            <person name="Cohen L."/>
        </authorList>
    </citation>
    <scope>NUCLEOTIDE SEQUENCE</scope>
    <source>
        <strain evidence="9">CCAC1681</strain>
    </source>
</reference>
<evidence type="ECO:0000256" key="1">
    <source>
        <dbReference type="ARBA" id="ARBA00012386"/>
    </source>
</evidence>
<evidence type="ECO:0000256" key="2">
    <source>
        <dbReference type="ARBA" id="ARBA00022679"/>
    </source>
</evidence>
<keyword evidence="4" id="KW-0819">tRNA processing</keyword>
<feature type="region of interest" description="Disordered" evidence="7">
    <location>
        <begin position="304"/>
        <end position="336"/>
    </location>
</feature>
<dbReference type="EMBL" id="HBEN01012597">
    <property type="protein sequence ID" value="CAD8448192.1"/>
    <property type="molecule type" value="Transcribed_RNA"/>
</dbReference>
<feature type="compositionally biased region" description="Basic and acidic residues" evidence="7">
    <location>
        <begin position="197"/>
        <end position="206"/>
    </location>
</feature>
<sequence length="336" mass="36979">MCYRCRRVQNLCVCGIVRGVVGDTPVRNRLGITILQDRKEALRRPFGSAIVCELALENCVSVWYDTKIPEHVPMPDHLIETKGVGVLFPGPGARRLRRRKSRNETENTENTKRGKSSVETLLDDEDYTPPNHLIVIDTTWHRARRMYARIPWIKNLPAYVLGESTPLIKSGDASFDERGERKTSGHINESGSGPKRGGVETEEKNHSTSPSTNEGEGVRSESGYRIRKQPKPGFLSTAECVAAALREGEPDDEEAETETVGDAKEGDKKTSGATRGALAAEAVEKCFDAMIDAQVRSFSDRKNVRYRSRKAERAAKEAAAGAGGRENAEQTVPASA</sequence>
<feature type="domain" description="DTW" evidence="8">
    <location>
        <begin position="1"/>
        <end position="299"/>
    </location>
</feature>
<dbReference type="InterPro" id="IPR039262">
    <property type="entry name" value="DTWD2/TAPT"/>
</dbReference>
<dbReference type="SMART" id="SM01144">
    <property type="entry name" value="DTW"/>
    <property type="match status" value="1"/>
</dbReference>